<evidence type="ECO:0000256" key="5">
    <source>
        <dbReference type="ARBA" id="ARBA00022946"/>
    </source>
</evidence>
<evidence type="ECO:0000256" key="8">
    <source>
        <dbReference type="ARBA" id="ARBA00023136"/>
    </source>
</evidence>
<evidence type="ECO:0000256" key="7">
    <source>
        <dbReference type="ARBA" id="ARBA00023128"/>
    </source>
</evidence>
<reference evidence="11" key="1">
    <citation type="submission" date="2021-01" db="EMBL/GenBank/DDBJ databases">
        <authorList>
            <person name="Corre E."/>
            <person name="Pelletier E."/>
            <person name="Niang G."/>
            <person name="Scheremetjew M."/>
            <person name="Finn R."/>
            <person name="Kale V."/>
            <person name="Holt S."/>
            <person name="Cochrane G."/>
            <person name="Meng A."/>
            <person name="Brown T."/>
            <person name="Cohen L."/>
        </authorList>
    </citation>
    <scope>NUCLEOTIDE SEQUENCE</scope>
    <source>
        <strain evidence="11">CCMP1452</strain>
    </source>
</reference>
<proteinExistence type="inferred from homology"/>
<dbReference type="Gene3D" id="3.30.160.190">
    <property type="entry name" value="atu1810 like domain"/>
    <property type="match status" value="1"/>
</dbReference>
<dbReference type="InterPro" id="IPR006885">
    <property type="entry name" value="NADH_UbQ_FeS_4_mit-like"/>
</dbReference>
<keyword evidence="5 9" id="KW-0809">Transit peptide</keyword>
<evidence type="ECO:0000256" key="1">
    <source>
        <dbReference type="ARBA" id="ARBA00005882"/>
    </source>
</evidence>
<accession>A0A7S2S6L8</accession>
<evidence type="ECO:0000256" key="2">
    <source>
        <dbReference type="ARBA" id="ARBA00022448"/>
    </source>
</evidence>
<gene>
    <name evidence="11" type="ORF">EANT1437_LOCUS12503</name>
</gene>
<comment type="function">
    <text evidence="9">Accessory subunit of the mitochondrial membrane respiratory chain NADH dehydrogenase (Complex I), that is believed not to be involved in catalysis. Complex I functions in the transfer of electrons from NADH to the respiratory chain. The immediate electron acceptor for the enzyme is believed to be ubiquinone.</text>
</comment>
<evidence type="ECO:0000256" key="4">
    <source>
        <dbReference type="ARBA" id="ARBA00022792"/>
    </source>
</evidence>
<keyword evidence="8 9" id="KW-0472">Membrane</keyword>
<evidence type="ECO:0000256" key="9">
    <source>
        <dbReference type="RuleBase" id="RU367010"/>
    </source>
</evidence>
<dbReference type="GO" id="GO:0005743">
    <property type="term" value="C:mitochondrial inner membrane"/>
    <property type="evidence" value="ECO:0007669"/>
    <property type="project" value="UniProtKB-SubCell"/>
</dbReference>
<feature type="region of interest" description="Disordered" evidence="10">
    <location>
        <begin position="252"/>
        <end position="280"/>
    </location>
</feature>
<evidence type="ECO:0000256" key="3">
    <source>
        <dbReference type="ARBA" id="ARBA00022660"/>
    </source>
</evidence>
<dbReference type="PANTHER" id="PTHR12219:SF8">
    <property type="entry name" value="NADH DEHYDROGENASE [UBIQUINONE] IRON-SULFUR PROTEIN 4, MITOCHONDRIAL"/>
    <property type="match status" value="1"/>
</dbReference>
<name>A0A7S2S6L8_9STRA</name>
<dbReference type="InterPro" id="IPR038532">
    <property type="entry name" value="NDUFS4-like_sf"/>
</dbReference>
<dbReference type="EMBL" id="HBHI01024396">
    <property type="protein sequence ID" value="CAD9691122.1"/>
    <property type="molecule type" value="Transcribed_RNA"/>
</dbReference>
<keyword evidence="7 9" id="KW-0496">Mitochondrion</keyword>
<evidence type="ECO:0000256" key="6">
    <source>
        <dbReference type="ARBA" id="ARBA00022982"/>
    </source>
</evidence>
<dbReference type="Pfam" id="PF04800">
    <property type="entry name" value="NDUS4"/>
    <property type="match status" value="1"/>
</dbReference>
<organism evidence="11">
    <name type="scientific">Eucampia antarctica</name>
    <dbReference type="NCBI Taxonomy" id="49252"/>
    <lineage>
        <taxon>Eukaryota</taxon>
        <taxon>Sar</taxon>
        <taxon>Stramenopiles</taxon>
        <taxon>Ochrophyta</taxon>
        <taxon>Bacillariophyta</taxon>
        <taxon>Mediophyceae</taxon>
        <taxon>Biddulphiophycidae</taxon>
        <taxon>Hemiaulales</taxon>
        <taxon>Hemiaulaceae</taxon>
        <taxon>Eucampia</taxon>
    </lineage>
</organism>
<keyword evidence="6 9" id="KW-0249">Electron transport</keyword>
<keyword evidence="2 9" id="KW-0813">Transport</keyword>
<keyword evidence="4 9" id="KW-0999">Mitochondrion inner membrane</keyword>
<dbReference type="PANTHER" id="PTHR12219">
    <property type="entry name" value="NADH-UBIQUINONE OXIDOREDUCTASE"/>
    <property type="match status" value="1"/>
</dbReference>
<protein>
    <recommendedName>
        <fullName evidence="9">NADH dehydrogenase [ubiquinone] iron-sulfur protein 4, mitochondrial</fullName>
    </recommendedName>
</protein>
<comment type="similarity">
    <text evidence="1 9">Belongs to the complex I NDUFS4 subunit family.</text>
</comment>
<feature type="compositionally biased region" description="Basic and acidic residues" evidence="10">
    <location>
        <begin position="252"/>
        <end position="271"/>
    </location>
</feature>
<keyword evidence="3 9" id="KW-0679">Respiratory chain</keyword>
<comment type="subcellular location">
    <subcellularLocation>
        <location evidence="9">Mitochondrion inner membrane</location>
        <topology evidence="9">Peripheral membrane protein</topology>
        <orientation evidence="9">Matrix side</orientation>
    </subcellularLocation>
</comment>
<dbReference type="GO" id="GO:0022900">
    <property type="term" value="P:electron transport chain"/>
    <property type="evidence" value="ECO:0007669"/>
    <property type="project" value="InterPro"/>
</dbReference>
<dbReference type="AlphaFoldDB" id="A0A7S2S6L8"/>
<evidence type="ECO:0000313" key="11">
    <source>
        <dbReference type="EMBL" id="CAD9691122.1"/>
    </source>
</evidence>
<sequence length="280" mass="31610">MICLRGAARRAIVGRSSLITSERVLFGQSAIVRSVVTSKDLAEIKAEEEDDKARSSLEDEKSSVQTYMERTRALEPGMAWGSTIPYPEPELPDDPSEVAALDPAHLNQDPLRLDTGTARVVHIRQEQAKVSQAPTGLEQNWMISFNDEGELSQNWDNSLMGWVSGSDTMGSNMKLQLTFRNAGEAAYFCKKRGWKYVVDEPIYRRGRSDDAQYQDNFLPQSVAGKARMERKKCDHWHRPAAGTSHYFRPLKFHGDGTVRQHGPNEQKDTDPHVPAYFKTR</sequence>
<evidence type="ECO:0000256" key="10">
    <source>
        <dbReference type="SAM" id="MobiDB-lite"/>
    </source>
</evidence>